<dbReference type="EMBL" id="HACG01046657">
    <property type="protein sequence ID" value="CEK93522.1"/>
    <property type="molecule type" value="Transcribed_RNA"/>
</dbReference>
<sequence>MFVNITHKKLWPAADVYCYLLHQQSKNTTKIDNITRENNKMKTTKMSSKCEHD</sequence>
<accession>A0A0B7BKV6</accession>
<gene>
    <name evidence="1" type="primary">ORF195771</name>
</gene>
<proteinExistence type="predicted"/>
<dbReference type="AlphaFoldDB" id="A0A0B7BKV6"/>
<organism evidence="1">
    <name type="scientific">Arion vulgaris</name>
    <dbReference type="NCBI Taxonomy" id="1028688"/>
    <lineage>
        <taxon>Eukaryota</taxon>
        <taxon>Metazoa</taxon>
        <taxon>Spiralia</taxon>
        <taxon>Lophotrochozoa</taxon>
        <taxon>Mollusca</taxon>
        <taxon>Gastropoda</taxon>
        <taxon>Heterobranchia</taxon>
        <taxon>Euthyneura</taxon>
        <taxon>Panpulmonata</taxon>
        <taxon>Eupulmonata</taxon>
        <taxon>Stylommatophora</taxon>
        <taxon>Helicina</taxon>
        <taxon>Arionoidea</taxon>
        <taxon>Arionidae</taxon>
        <taxon>Arion</taxon>
    </lineage>
</organism>
<reference evidence="1" key="1">
    <citation type="submission" date="2014-12" db="EMBL/GenBank/DDBJ databases">
        <title>Insight into the proteome of Arion vulgaris.</title>
        <authorList>
            <person name="Aradska J."/>
            <person name="Bulat T."/>
            <person name="Smidak R."/>
            <person name="Sarate P."/>
            <person name="Gangsoo J."/>
            <person name="Sialana F."/>
            <person name="Bilban M."/>
            <person name="Lubec G."/>
        </authorList>
    </citation>
    <scope>NUCLEOTIDE SEQUENCE</scope>
    <source>
        <tissue evidence="1">Skin</tissue>
    </source>
</reference>
<name>A0A0B7BKV6_9EUPU</name>
<evidence type="ECO:0000313" key="1">
    <source>
        <dbReference type="EMBL" id="CEK93522.1"/>
    </source>
</evidence>
<protein>
    <submittedName>
        <fullName evidence="1">Uncharacterized protein</fullName>
    </submittedName>
</protein>